<dbReference type="PANTHER" id="PTHR32089:SF112">
    <property type="entry name" value="LYSOZYME-LIKE PROTEIN-RELATED"/>
    <property type="match status" value="1"/>
</dbReference>
<dbReference type="InterPro" id="IPR004090">
    <property type="entry name" value="Chemotax_Me-accpt_rcpt"/>
</dbReference>
<feature type="transmembrane region" description="Helical" evidence="5">
    <location>
        <begin position="29"/>
        <end position="46"/>
    </location>
</feature>
<sequence>MRGPAPTAVLTRSHPMNNLDRLRFASERALLAYLWSYVPILALLSWSMDRGWVIPALALLVTAGATLGRFSANGATRRSLSAVALMLQSALVVAAGEGQPWQVDLHFLFFANLAALIAFIDVGALVMATLTVAAHHLILNFLLPYALLPEGGNLLRVLFHAAAVLVEVTVLVAVAWKGQGLLNSLEATLATAEEARRQAELLAAEQRATEERAGEERRRTLAEVAGRLQAVIGASADQILTESDALSGDSHAVASTIGSTRVQLGEALRSIGGAVERTHDMTAAADQLAGSTGIIRGQLDRATGIVSTASRQASATREIVSLLEGTAAQIEDITRLIGDIASQTNLLALNATIEAARAGEAGKGFAVVAGEVKQLASQTARATDDIARQVADIQASSRRTAQAIGEIVDTIGSMNEVTVGIADAIEQQGYAAQSIIGRIQATAEEARDLASTVEGVRAVADGSGSAAEAMERRLDVVRRSAAQLRSDVASLASSIRAA</sequence>
<dbReference type="GO" id="GO:0004888">
    <property type="term" value="F:transmembrane signaling receptor activity"/>
    <property type="evidence" value="ECO:0007669"/>
    <property type="project" value="InterPro"/>
</dbReference>
<dbReference type="Gene3D" id="1.10.287.950">
    <property type="entry name" value="Methyl-accepting chemotaxis protein"/>
    <property type="match status" value="1"/>
</dbReference>
<evidence type="ECO:0000313" key="7">
    <source>
        <dbReference type="EMBL" id="AWU94521.1"/>
    </source>
</evidence>
<dbReference type="GO" id="GO:0016020">
    <property type="term" value="C:membrane"/>
    <property type="evidence" value="ECO:0007669"/>
    <property type="project" value="InterPro"/>
</dbReference>
<evidence type="ECO:0000259" key="6">
    <source>
        <dbReference type="PROSITE" id="PS50111"/>
    </source>
</evidence>
<dbReference type="SUPFAM" id="SSF58104">
    <property type="entry name" value="Methyl-accepting chemotaxis protein (MCP) signaling domain"/>
    <property type="match status" value="1"/>
</dbReference>
<accession>A0A2U9S6L7</accession>
<dbReference type="Pfam" id="PF00015">
    <property type="entry name" value="MCPsignal"/>
    <property type="match status" value="1"/>
</dbReference>
<organism evidence="7 8">
    <name type="scientific">Azospirillum ramasamyi</name>
    <dbReference type="NCBI Taxonomy" id="682998"/>
    <lineage>
        <taxon>Bacteria</taxon>
        <taxon>Pseudomonadati</taxon>
        <taxon>Pseudomonadota</taxon>
        <taxon>Alphaproteobacteria</taxon>
        <taxon>Rhodospirillales</taxon>
        <taxon>Azospirillaceae</taxon>
        <taxon>Azospirillum</taxon>
    </lineage>
</organism>
<feature type="transmembrane region" description="Helical" evidence="5">
    <location>
        <begin position="52"/>
        <end position="72"/>
    </location>
</feature>
<evidence type="ECO:0000256" key="2">
    <source>
        <dbReference type="ARBA" id="ARBA00029447"/>
    </source>
</evidence>
<dbReference type="AlphaFoldDB" id="A0A2U9S6L7"/>
<feature type="transmembrane region" description="Helical" evidence="5">
    <location>
        <begin position="108"/>
        <end position="133"/>
    </location>
</feature>
<dbReference type="PROSITE" id="PS50111">
    <property type="entry name" value="CHEMOTAXIS_TRANSDUC_2"/>
    <property type="match status" value="1"/>
</dbReference>
<feature type="transmembrane region" description="Helical" evidence="5">
    <location>
        <begin position="154"/>
        <end position="176"/>
    </location>
</feature>
<evidence type="ECO:0000256" key="5">
    <source>
        <dbReference type="SAM" id="Phobius"/>
    </source>
</evidence>
<proteinExistence type="inferred from homology"/>
<dbReference type="GO" id="GO:0007165">
    <property type="term" value="P:signal transduction"/>
    <property type="evidence" value="ECO:0007669"/>
    <property type="project" value="UniProtKB-KW"/>
</dbReference>
<keyword evidence="4" id="KW-0175">Coiled coil</keyword>
<evidence type="ECO:0000256" key="4">
    <source>
        <dbReference type="SAM" id="Coils"/>
    </source>
</evidence>
<feature type="domain" description="Methyl-accepting transducer" evidence="6">
    <location>
        <begin position="228"/>
        <end position="471"/>
    </location>
</feature>
<keyword evidence="5" id="KW-1133">Transmembrane helix</keyword>
<dbReference type="SMART" id="SM00283">
    <property type="entry name" value="MA"/>
    <property type="match status" value="1"/>
</dbReference>
<feature type="transmembrane region" description="Helical" evidence="5">
    <location>
        <begin position="79"/>
        <end position="96"/>
    </location>
</feature>
<evidence type="ECO:0000313" key="8">
    <source>
        <dbReference type="Proteomes" id="UP000249605"/>
    </source>
</evidence>
<gene>
    <name evidence="7" type="ORF">DM194_09730</name>
</gene>
<keyword evidence="5" id="KW-0472">Membrane</keyword>
<keyword evidence="8" id="KW-1185">Reference proteome</keyword>
<dbReference type="PANTHER" id="PTHR32089">
    <property type="entry name" value="METHYL-ACCEPTING CHEMOTAXIS PROTEIN MCPB"/>
    <property type="match status" value="1"/>
</dbReference>
<protein>
    <recommendedName>
        <fullName evidence="6">Methyl-accepting transducer domain-containing protein</fullName>
    </recommendedName>
</protein>
<dbReference type="Proteomes" id="UP000249605">
    <property type="component" value="Chromosome"/>
</dbReference>
<reference evidence="7 8" key="1">
    <citation type="journal article" date="2019" name="Int. J. Syst. Evol. Microbiol.">
        <title>Azospirillum ramasamyi sp. nov., a novel diazotrophic bacterium isolated from fermented bovine products.</title>
        <authorList>
            <person name="Anandham R."/>
            <person name="Heo J."/>
            <person name="Krishnamoorthy R."/>
            <person name="SenthilKumar M."/>
            <person name="Gopal N.O."/>
            <person name="Kim S.J."/>
            <person name="Kwon S.W."/>
        </authorList>
    </citation>
    <scope>NUCLEOTIDE SEQUENCE [LARGE SCALE GENOMIC DNA]</scope>
    <source>
        <strain evidence="7 8">M2T2B2</strain>
    </source>
</reference>
<dbReference type="PRINTS" id="PR00260">
    <property type="entry name" value="CHEMTRNSDUCR"/>
</dbReference>
<name>A0A2U9S6L7_9PROT</name>
<dbReference type="EMBL" id="CP029829">
    <property type="protein sequence ID" value="AWU94521.1"/>
    <property type="molecule type" value="Genomic_DNA"/>
</dbReference>
<evidence type="ECO:0000256" key="1">
    <source>
        <dbReference type="ARBA" id="ARBA00023224"/>
    </source>
</evidence>
<keyword evidence="5" id="KW-0812">Transmembrane</keyword>
<keyword evidence="1 3" id="KW-0807">Transducer</keyword>
<comment type="similarity">
    <text evidence="2">Belongs to the methyl-accepting chemotaxis (MCP) protein family.</text>
</comment>
<feature type="coiled-coil region" evidence="4">
    <location>
        <begin position="182"/>
        <end position="212"/>
    </location>
</feature>
<dbReference type="InterPro" id="IPR004089">
    <property type="entry name" value="MCPsignal_dom"/>
</dbReference>
<evidence type="ECO:0000256" key="3">
    <source>
        <dbReference type="PROSITE-ProRule" id="PRU00284"/>
    </source>
</evidence>
<dbReference type="KEGG" id="azm:DM194_09730"/>
<dbReference type="OrthoDB" id="354287at2"/>
<dbReference type="GO" id="GO:0006935">
    <property type="term" value="P:chemotaxis"/>
    <property type="evidence" value="ECO:0007669"/>
    <property type="project" value="InterPro"/>
</dbReference>